<evidence type="ECO:0000313" key="1">
    <source>
        <dbReference type="EMBL" id="KKM14449.1"/>
    </source>
</evidence>
<dbReference type="AlphaFoldDB" id="A0A0F9I478"/>
<sequence length="237" mass="28076">MSISELTFQANINGQSTAVVKYIGEDHVWGESYIGRIITIIHHHEDYGYDSRLTGMLVNYRCNHISLTLCEEVLNLVGIMHEYIEPGTSQDITRTPIFNYNMPKPDKMDVKYPHVCYGCHNKLKFSHLCSRNLKSDHSNEKHLKKLWKSAVVEFYCCECYGKQKVKDPIDHYAEFHLLYNTYGINRTHFEYLYERYKNELLFKKGLMNHNLSLNERNNVYRQIRGEIEYNNKYNQSI</sequence>
<organism evidence="1">
    <name type="scientific">marine sediment metagenome</name>
    <dbReference type="NCBI Taxonomy" id="412755"/>
    <lineage>
        <taxon>unclassified sequences</taxon>
        <taxon>metagenomes</taxon>
        <taxon>ecological metagenomes</taxon>
    </lineage>
</organism>
<name>A0A0F9I478_9ZZZZ</name>
<proteinExistence type="predicted"/>
<protein>
    <submittedName>
        <fullName evidence="1">Uncharacterized protein</fullName>
    </submittedName>
</protein>
<comment type="caution">
    <text evidence="1">The sequence shown here is derived from an EMBL/GenBank/DDBJ whole genome shotgun (WGS) entry which is preliminary data.</text>
</comment>
<reference evidence="1" key="1">
    <citation type="journal article" date="2015" name="Nature">
        <title>Complex archaea that bridge the gap between prokaryotes and eukaryotes.</title>
        <authorList>
            <person name="Spang A."/>
            <person name="Saw J.H."/>
            <person name="Jorgensen S.L."/>
            <person name="Zaremba-Niedzwiedzka K."/>
            <person name="Martijn J."/>
            <person name="Lind A.E."/>
            <person name="van Eijk R."/>
            <person name="Schleper C."/>
            <person name="Guy L."/>
            <person name="Ettema T.J."/>
        </authorList>
    </citation>
    <scope>NUCLEOTIDE SEQUENCE</scope>
</reference>
<gene>
    <name evidence="1" type="ORF">LCGC14_1705990</name>
</gene>
<accession>A0A0F9I478</accession>
<dbReference type="EMBL" id="LAZR01015142">
    <property type="protein sequence ID" value="KKM14449.1"/>
    <property type="molecule type" value="Genomic_DNA"/>
</dbReference>